<reference evidence="3 4" key="1">
    <citation type="submission" date="2017-09" db="EMBL/GenBank/DDBJ databases">
        <title>Depth-based differentiation of microbial function through sediment-hosted aquifers and enrichment of novel symbionts in the deep terrestrial subsurface.</title>
        <authorList>
            <person name="Probst A.J."/>
            <person name="Ladd B."/>
            <person name="Jarett J.K."/>
            <person name="Geller-Mcgrath D.E."/>
            <person name="Sieber C.M."/>
            <person name="Emerson J.B."/>
            <person name="Anantharaman K."/>
            <person name="Thomas B.C."/>
            <person name="Malmstrom R."/>
            <person name="Stieglmeier M."/>
            <person name="Klingl A."/>
            <person name="Woyke T."/>
            <person name="Ryan C.M."/>
            <person name="Banfield J.F."/>
        </authorList>
    </citation>
    <scope>NUCLEOTIDE SEQUENCE [LARGE SCALE GENOMIC DNA]</scope>
    <source>
        <strain evidence="3">CG22_combo_CG10-13_8_21_14_all_47_17</strain>
    </source>
</reference>
<dbReference type="Proteomes" id="UP000231581">
    <property type="component" value="Unassembled WGS sequence"/>
</dbReference>
<dbReference type="AlphaFoldDB" id="A0A2H0BSR6"/>
<evidence type="ECO:0000313" key="4">
    <source>
        <dbReference type="Proteomes" id="UP000231581"/>
    </source>
</evidence>
<name>A0A2H0BSR6_9BACT</name>
<keyword evidence="2" id="KW-1133">Transmembrane helix</keyword>
<gene>
    <name evidence="3" type="ORF">COX00_02525</name>
</gene>
<accession>A0A2H0BSR6</accession>
<feature type="region of interest" description="Disordered" evidence="1">
    <location>
        <begin position="35"/>
        <end position="73"/>
    </location>
</feature>
<dbReference type="EMBL" id="PCSZ01000050">
    <property type="protein sequence ID" value="PIP60579.1"/>
    <property type="molecule type" value="Genomic_DNA"/>
</dbReference>
<keyword evidence="2" id="KW-0472">Membrane</keyword>
<evidence type="ECO:0000256" key="2">
    <source>
        <dbReference type="SAM" id="Phobius"/>
    </source>
</evidence>
<evidence type="ECO:0000256" key="1">
    <source>
        <dbReference type="SAM" id="MobiDB-lite"/>
    </source>
</evidence>
<sequence length="207" mass="22279">MKNKRLLLFLLVGGGILAIAAILFFVFKPFQQGSQTPAQPNVPEQQVFNPQGAVPKLPEATGTPPSASDPAEAERQAQEALKRQATEYAARQGTYSSVDGFAAVKTVYDQSTQAVQDFLKARSDKLIAQYPSYGPSYGRTTRALSATIVSGTPILSGTEAHVDVQTQVILNDVQAQETVSYELVGLNLKKEAGVWLVSDITVEPLNL</sequence>
<protein>
    <submittedName>
        <fullName evidence="3">Uncharacterized protein</fullName>
    </submittedName>
</protein>
<comment type="caution">
    <text evidence="3">The sequence shown here is derived from an EMBL/GenBank/DDBJ whole genome shotgun (WGS) entry which is preliminary data.</text>
</comment>
<feature type="transmembrane region" description="Helical" evidence="2">
    <location>
        <begin position="7"/>
        <end position="27"/>
    </location>
</feature>
<feature type="compositionally biased region" description="Polar residues" evidence="1">
    <location>
        <begin position="35"/>
        <end position="49"/>
    </location>
</feature>
<organism evidence="3 4">
    <name type="scientific">Candidatus Uhrbacteria bacterium CG22_combo_CG10-13_8_21_14_all_47_17</name>
    <dbReference type="NCBI Taxonomy" id="1975041"/>
    <lineage>
        <taxon>Bacteria</taxon>
        <taxon>Candidatus Uhriibacteriota</taxon>
    </lineage>
</organism>
<proteinExistence type="predicted"/>
<evidence type="ECO:0000313" key="3">
    <source>
        <dbReference type="EMBL" id="PIP60579.1"/>
    </source>
</evidence>
<keyword evidence="2" id="KW-0812">Transmembrane</keyword>